<dbReference type="Proteomes" id="UP001163321">
    <property type="component" value="Chromosome 3"/>
</dbReference>
<sequence length="274" mass="30637">MAEKISSRLEGQLDVVVPTTIVIVALTSTLLGLVFFTMGWFRVTSISNYMPYPVIAGFLSGIGAELMKNGVHMASSRALSWAFFSVDTQRLLVPAILFAAVARLAQYWKIAVARLAQYWKIPVAISFPCLLLVSLLGFQGAAYLWDASMDELGHAEWVFAWDHAVVARTPMWYPWATIEWTHVQWRTVLDECPGYLISQKTRQLHDSSPSPPTSQGADSGLKYLHPVAPTTPRSEESSTEAPSLVIRPIQYDQALEAAEQHQQQLRAYQKLIEE</sequence>
<evidence type="ECO:0000313" key="1">
    <source>
        <dbReference type="EMBL" id="KAI9914811.1"/>
    </source>
</evidence>
<reference evidence="1 2" key="1">
    <citation type="journal article" date="2022" name="bioRxiv">
        <title>The genome of the oomycete Peronosclerospora sorghi, a cosmopolitan pathogen of maize and sorghum, is inflated with dispersed pseudogenes.</title>
        <authorList>
            <person name="Fletcher K."/>
            <person name="Martin F."/>
            <person name="Isakeit T."/>
            <person name="Cavanaugh K."/>
            <person name="Magill C."/>
            <person name="Michelmore R."/>
        </authorList>
    </citation>
    <scope>NUCLEOTIDE SEQUENCE [LARGE SCALE GENOMIC DNA]</scope>
    <source>
        <strain evidence="1">P6</strain>
    </source>
</reference>
<proteinExistence type="predicted"/>
<comment type="caution">
    <text evidence="1">The sequence shown here is derived from an EMBL/GenBank/DDBJ whole genome shotgun (WGS) entry which is preliminary data.</text>
</comment>
<organism evidence="1 2">
    <name type="scientific">Peronosclerospora sorghi</name>
    <dbReference type="NCBI Taxonomy" id="230839"/>
    <lineage>
        <taxon>Eukaryota</taxon>
        <taxon>Sar</taxon>
        <taxon>Stramenopiles</taxon>
        <taxon>Oomycota</taxon>
        <taxon>Peronosporomycetes</taxon>
        <taxon>Peronosporales</taxon>
        <taxon>Peronosporaceae</taxon>
        <taxon>Peronosclerospora</taxon>
    </lineage>
</organism>
<gene>
    <name evidence="1" type="ORF">PsorP6_008033</name>
</gene>
<protein>
    <submittedName>
        <fullName evidence="1">Uncharacterized protein</fullName>
    </submittedName>
</protein>
<evidence type="ECO:0000313" key="2">
    <source>
        <dbReference type="Proteomes" id="UP001163321"/>
    </source>
</evidence>
<dbReference type="EMBL" id="CM047582">
    <property type="protein sequence ID" value="KAI9914811.1"/>
    <property type="molecule type" value="Genomic_DNA"/>
</dbReference>
<accession>A0ACC0WAT4</accession>
<keyword evidence="2" id="KW-1185">Reference proteome</keyword>
<name>A0ACC0WAT4_9STRA</name>